<proteinExistence type="predicted"/>
<gene>
    <name evidence="2" type="ORF">PPENT_87.1.T0130387</name>
</gene>
<accession>A0A8S1SX93</accession>
<sequence length="683" mass="80723">MLKYLRVRNPDFADRQQPSIFFSTYQKVLLISWIYIPLLLEIIKWKTSLSIFQFETIFKSNITNMDMYTQLIQYNVDAYIDLQSFRFLLKGDIKSGRTHCLIGAPQDPGLLLIFTGHVFYRLEELKKLEKNNTFENRFNYKMFLKCYTRENNQYYDLLTNCKEPLNDFESVISFDSQLAFLKLLRIILKNIDQRKFETAKEYHTYQQNQGSFRLGQVTFDFILEKTSTTWYGVQEIKCAHFKFETIDLQTPTIAYDQDRIIYFLNPALKYQSSTKMILRDSKFAKISKQIEKIDIQIIKNKFNFILRSIKIIKNRDILIQLQLLFKQFRKEIEKLNIMLELKADIIEQVQQQLKLDIQAIGKVITSVDVREFLLSKFLLYQVSESFDICLPFQKKIENILAKIKKIKKQKFILSADYNDNCLETRVFKDIKRNLQDILNFIKDEVYSEQHRALNYQTIKNHIQEDFVQQLPDVQIEDLIQVEVTQQSSNSQLPSLELKKHNRSKQNSLFIEKFKNDNILSIEQTLKLIKQTARSHQGISTLRNHIPRLKTDKCSLQSSKKSQLKLIKIDTTPRGVTLQSPMFINLENQNTSIMSQKQKEFKQPEDYKKLNSVINNNSKILNTMSQLSNDQLQNSIMSSDEIIKGFQSKVKLQKQQSLYKMPNLSANYLNCLERMLNLEIKSKQ</sequence>
<dbReference type="AlphaFoldDB" id="A0A8S1SX93"/>
<dbReference type="Proteomes" id="UP000689195">
    <property type="component" value="Unassembled WGS sequence"/>
</dbReference>
<feature type="transmembrane region" description="Helical" evidence="1">
    <location>
        <begin position="20"/>
        <end position="40"/>
    </location>
</feature>
<organism evidence="2 3">
    <name type="scientific">Paramecium pentaurelia</name>
    <dbReference type="NCBI Taxonomy" id="43138"/>
    <lineage>
        <taxon>Eukaryota</taxon>
        <taxon>Sar</taxon>
        <taxon>Alveolata</taxon>
        <taxon>Ciliophora</taxon>
        <taxon>Intramacronucleata</taxon>
        <taxon>Oligohymenophorea</taxon>
        <taxon>Peniculida</taxon>
        <taxon>Parameciidae</taxon>
        <taxon>Paramecium</taxon>
    </lineage>
</organism>
<evidence type="ECO:0000256" key="1">
    <source>
        <dbReference type="SAM" id="Phobius"/>
    </source>
</evidence>
<dbReference type="OrthoDB" id="297823at2759"/>
<keyword evidence="3" id="KW-1185">Reference proteome</keyword>
<keyword evidence="1" id="KW-0472">Membrane</keyword>
<comment type="caution">
    <text evidence="2">The sequence shown here is derived from an EMBL/GenBank/DDBJ whole genome shotgun (WGS) entry which is preliminary data.</text>
</comment>
<evidence type="ECO:0000313" key="3">
    <source>
        <dbReference type="Proteomes" id="UP000689195"/>
    </source>
</evidence>
<reference evidence="2" key="1">
    <citation type="submission" date="2021-01" db="EMBL/GenBank/DDBJ databases">
        <authorList>
            <consortium name="Genoscope - CEA"/>
            <person name="William W."/>
        </authorList>
    </citation>
    <scope>NUCLEOTIDE SEQUENCE</scope>
</reference>
<evidence type="ECO:0000313" key="2">
    <source>
        <dbReference type="EMBL" id="CAD8144760.1"/>
    </source>
</evidence>
<name>A0A8S1SX93_9CILI</name>
<keyword evidence="1" id="KW-1133">Transmembrane helix</keyword>
<dbReference type="EMBL" id="CAJJDO010000013">
    <property type="protein sequence ID" value="CAD8144760.1"/>
    <property type="molecule type" value="Genomic_DNA"/>
</dbReference>
<protein>
    <submittedName>
        <fullName evidence="2">Uncharacterized protein</fullName>
    </submittedName>
</protein>
<keyword evidence="1" id="KW-0812">Transmembrane</keyword>